<feature type="domain" description="UvrC family homology region profile" evidence="17">
    <location>
        <begin position="252"/>
        <end position="477"/>
    </location>
</feature>
<evidence type="ECO:0000256" key="12">
    <source>
        <dbReference type="ARBA" id="ARBA00077138"/>
    </source>
</evidence>
<dbReference type="InterPro" id="IPR003583">
    <property type="entry name" value="Hlx-hairpin-Hlx_DNA-bd_motif"/>
</dbReference>
<protein>
    <recommendedName>
        <fullName evidence="11 13">UvrABC system protein C</fullName>
        <shortName evidence="13">Protein UvrC</shortName>
    </recommendedName>
    <alternativeName>
        <fullName evidence="12 13">Excinuclease ABC subunit C</fullName>
    </alternativeName>
</protein>
<feature type="region of interest" description="Disordered" evidence="14">
    <location>
        <begin position="538"/>
        <end position="557"/>
    </location>
</feature>
<dbReference type="FunFam" id="1.10.150.20:FF:000005">
    <property type="entry name" value="UvrABC system protein C"/>
    <property type="match status" value="1"/>
</dbReference>
<dbReference type="FunFam" id="3.30.420.340:FF:000001">
    <property type="entry name" value="UvrABC system protein C"/>
    <property type="match status" value="1"/>
</dbReference>
<evidence type="ECO:0000256" key="10">
    <source>
        <dbReference type="ARBA" id="ARBA00062841"/>
    </source>
</evidence>
<feature type="domain" description="GIY-YIG" evidence="16">
    <location>
        <begin position="14"/>
        <end position="91"/>
    </location>
</feature>
<evidence type="ECO:0000256" key="1">
    <source>
        <dbReference type="ARBA" id="ARBA00004496"/>
    </source>
</evidence>
<dbReference type="Pfam" id="PF22920">
    <property type="entry name" value="UvrC_RNaseH"/>
    <property type="match status" value="1"/>
</dbReference>
<dbReference type="InterPro" id="IPR001943">
    <property type="entry name" value="UVR_dom"/>
</dbReference>
<dbReference type="Gene3D" id="1.10.150.20">
    <property type="entry name" value="5' to 3' exonuclease, C-terminal subdomain"/>
    <property type="match status" value="1"/>
</dbReference>
<dbReference type="STRING" id="223900.GCA_000821045_01308"/>
<dbReference type="NCBIfam" id="TIGR00194">
    <property type="entry name" value="uvrC"/>
    <property type="match status" value="1"/>
</dbReference>
<sequence>MSFDAKHFLKTVSESPGVYRMLDTDGEILYVGKAKRLKARLASYFRGALNTKTQALVGRIADIQVTITRTETEALLLEQTLIKEQRPPYNILLRDDKSYPFIFVSDRHPYPALEFKRARGKRGDGRYLGPFPSTTAVRESLALVQKIFRIRNCEDSVFAHRTRPCLQYQIQRCSAPCVDYIGREEYQRDIDHAIMALDGRSEQVTAQLTQDMEAASQALDFEEAARLRDQIQQLRRLQERQIVDTGDGDADIFALAERPGGVCISALSVRGGRMLGARHHMPQNGLDLTAEELLGAFISHYYLGHDRDIPSEVITALPLVDADVIQSALSERAGKRIRVAHQVRGHRAQWLRLASTNAEQHLTSQLANRSQLAKRFDALREALDMQETPTRLECFDISHSHGEATVASCVVFDQDGPVKSDYRRFNIEGVAAGDDYAAMRQALTRRYKRLVQDESKLPDVLIVDGGKGQLNMAREVLEDVGIMNTHLLGVAKGTTRKPGLETLFLETVDNALSLDSASPGLHLIQHIRDEAHRFAITGHRQQRDKQRRTSTLQDIPGIGPKRRRELLRFFGGLQGVRQASRDELARVPGISAQMATTIHQALHG</sequence>
<dbReference type="EMBL" id="MSDQ01000032">
    <property type="protein sequence ID" value="OLO10625.1"/>
    <property type="molecule type" value="Genomic_DNA"/>
</dbReference>
<evidence type="ECO:0000259" key="16">
    <source>
        <dbReference type="PROSITE" id="PS50164"/>
    </source>
</evidence>
<evidence type="ECO:0000256" key="7">
    <source>
        <dbReference type="ARBA" id="ARBA00023236"/>
    </source>
</evidence>
<gene>
    <name evidence="13" type="primary">uvrC</name>
    <name evidence="18" type="ORF">BTW10_13020</name>
</gene>
<dbReference type="GO" id="GO:0009381">
    <property type="term" value="F:excinuclease ABC activity"/>
    <property type="evidence" value="ECO:0007669"/>
    <property type="project" value="UniProtKB-UniRule"/>
</dbReference>
<reference evidence="18 19" key="1">
    <citation type="submission" date="2016-12" db="EMBL/GenBank/DDBJ databases">
        <title>Draft genome sequences of strains Salinicola socius SMB35, Salinicola sp. MH3R3-1 and Chromohalobacter sp. SMB17 from the Verkhnekamsk potash mining region of Russia.</title>
        <authorList>
            <person name="Mavrodi D.V."/>
            <person name="Olsson B.E."/>
            <person name="Korsakova E.S."/>
            <person name="Pyankova A."/>
            <person name="Mavrodi O.V."/>
            <person name="Plotnikova E.G."/>
        </authorList>
    </citation>
    <scope>NUCLEOTIDE SEQUENCE [LARGE SCALE GENOMIC DNA]</scope>
    <source>
        <strain evidence="18 19">SMB17</strain>
    </source>
</reference>
<keyword evidence="6 13" id="KW-0234">DNA repair</keyword>
<dbReference type="Pfam" id="PF02151">
    <property type="entry name" value="UVR"/>
    <property type="match status" value="1"/>
</dbReference>
<dbReference type="SMART" id="SM00278">
    <property type="entry name" value="HhH1"/>
    <property type="match status" value="2"/>
</dbReference>
<dbReference type="SUPFAM" id="SSF82771">
    <property type="entry name" value="GIY-YIG endonuclease"/>
    <property type="match status" value="1"/>
</dbReference>
<evidence type="ECO:0000256" key="5">
    <source>
        <dbReference type="ARBA" id="ARBA00022881"/>
    </source>
</evidence>
<keyword evidence="3 13" id="KW-0227">DNA damage</keyword>
<dbReference type="RefSeq" id="WP_075369762.1">
    <property type="nucleotide sequence ID" value="NZ_MSDQ01000032.1"/>
</dbReference>
<dbReference type="PANTHER" id="PTHR30562:SF1">
    <property type="entry name" value="UVRABC SYSTEM PROTEIN C"/>
    <property type="match status" value="1"/>
</dbReference>
<dbReference type="InterPro" id="IPR050066">
    <property type="entry name" value="UvrABC_protein_C"/>
</dbReference>
<dbReference type="FunFam" id="3.40.1440.10:FF:000001">
    <property type="entry name" value="UvrABC system protein C"/>
    <property type="match status" value="1"/>
</dbReference>
<dbReference type="GO" id="GO:0009432">
    <property type="term" value="P:SOS response"/>
    <property type="evidence" value="ECO:0007669"/>
    <property type="project" value="UniProtKB-UniRule"/>
</dbReference>
<dbReference type="GO" id="GO:0003677">
    <property type="term" value="F:DNA binding"/>
    <property type="evidence" value="ECO:0007669"/>
    <property type="project" value="UniProtKB-UniRule"/>
</dbReference>
<dbReference type="Gene3D" id="3.30.420.340">
    <property type="entry name" value="UvrC, RNAse H endonuclease domain"/>
    <property type="match status" value="1"/>
</dbReference>
<evidence type="ECO:0000256" key="2">
    <source>
        <dbReference type="ARBA" id="ARBA00022490"/>
    </source>
</evidence>
<evidence type="ECO:0000256" key="8">
    <source>
        <dbReference type="ARBA" id="ARBA00059452"/>
    </source>
</evidence>
<keyword evidence="5 13" id="KW-0267">Excision nuclease</keyword>
<dbReference type="InterPro" id="IPR004791">
    <property type="entry name" value="UvrC"/>
</dbReference>
<dbReference type="InterPro" id="IPR035901">
    <property type="entry name" value="GIY-YIG_endonuc_sf"/>
</dbReference>
<dbReference type="InterPro" id="IPR010994">
    <property type="entry name" value="RuvA_2-like"/>
</dbReference>
<dbReference type="InterPro" id="IPR000305">
    <property type="entry name" value="GIY-YIG_endonuc"/>
</dbReference>
<dbReference type="Pfam" id="PF01541">
    <property type="entry name" value="GIY-YIG"/>
    <property type="match status" value="1"/>
</dbReference>
<evidence type="ECO:0000313" key="19">
    <source>
        <dbReference type="Proteomes" id="UP000186806"/>
    </source>
</evidence>
<dbReference type="Gene3D" id="4.10.860.10">
    <property type="entry name" value="UVR domain"/>
    <property type="match status" value="1"/>
</dbReference>
<evidence type="ECO:0000256" key="9">
    <source>
        <dbReference type="ARBA" id="ARBA00061531"/>
    </source>
</evidence>
<evidence type="ECO:0000256" key="3">
    <source>
        <dbReference type="ARBA" id="ARBA00022763"/>
    </source>
</evidence>
<dbReference type="Pfam" id="PF08459">
    <property type="entry name" value="UvrC_RNaseH_dom"/>
    <property type="match status" value="1"/>
</dbReference>
<dbReference type="HAMAP" id="MF_00203">
    <property type="entry name" value="UvrC"/>
    <property type="match status" value="1"/>
</dbReference>
<evidence type="ECO:0000256" key="4">
    <source>
        <dbReference type="ARBA" id="ARBA00022769"/>
    </source>
</evidence>
<dbReference type="GO" id="GO:0006289">
    <property type="term" value="P:nucleotide-excision repair"/>
    <property type="evidence" value="ECO:0007669"/>
    <property type="project" value="UniProtKB-UniRule"/>
</dbReference>
<accession>A0A1Q8TAD1</accession>
<feature type="domain" description="UVR" evidence="15">
    <location>
        <begin position="202"/>
        <end position="237"/>
    </location>
</feature>
<comment type="caution">
    <text evidence="18">The sequence shown here is derived from an EMBL/GenBank/DDBJ whole genome shotgun (WGS) entry which is preliminary data.</text>
</comment>
<evidence type="ECO:0000259" key="17">
    <source>
        <dbReference type="PROSITE" id="PS50165"/>
    </source>
</evidence>
<dbReference type="Gene3D" id="3.40.1440.10">
    <property type="entry name" value="GIY-YIG endonuclease"/>
    <property type="match status" value="1"/>
</dbReference>
<dbReference type="SUPFAM" id="SSF47781">
    <property type="entry name" value="RuvA domain 2-like"/>
    <property type="match status" value="1"/>
</dbReference>
<comment type="subunit">
    <text evidence="10 13">Interacts with UvrB in an incision complex.</text>
</comment>
<keyword evidence="19" id="KW-1185">Reference proteome</keyword>
<keyword evidence="4 13" id="KW-0228">DNA excision</keyword>
<comment type="function">
    <text evidence="8 13">The UvrABC repair system catalyzes the recognition and processing of DNA lesions. UvrC both incises the 5' and 3' sides of the lesion. The N-terminal half is responsible for the 3' incision and the C-terminal half is responsible for the 5' incision.</text>
</comment>
<dbReference type="InterPro" id="IPR038476">
    <property type="entry name" value="UvrC_RNase_H_dom_sf"/>
</dbReference>
<evidence type="ECO:0000256" key="6">
    <source>
        <dbReference type="ARBA" id="ARBA00023204"/>
    </source>
</evidence>
<proteinExistence type="inferred from homology"/>
<evidence type="ECO:0000259" key="15">
    <source>
        <dbReference type="PROSITE" id="PS50151"/>
    </source>
</evidence>
<dbReference type="Proteomes" id="UP000186806">
    <property type="component" value="Unassembled WGS sequence"/>
</dbReference>
<organism evidence="18 19">
    <name type="scientific">Chromohalobacter japonicus</name>
    <dbReference type="NCBI Taxonomy" id="223900"/>
    <lineage>
        <taxon>Bacteria</taxon>
        <taxon>Pseudomonadati</taxon>
        <taxon>Pseudomonadota</taxon>
        <taxon>Gammaproteobacteria</taxon>
        <taxon>Oceanospirillales</taxon>
        <taxon>Halomonadaceae</taxon>
        <taxon>Chromohalobacter</taxon>
    </lineage>
</organism>
<dbReference type="AlphaFoldDB" id="A0A1Q8TAD1"/>
<evidence type="ECO:0000256" key="11">
    <source>
        <dbReference type="ARBA" id="ARBA00067419"/>
    </source>
</evidence>
<dbReference type="PROSITE" id="PS50165">
    <property type="entry name" value="UVRC"/>
    <property type="match status" value="1"/>
</dbReference>
<dbReference type="InterPro" id="IPR036876">
    <property type="entry name" value="UVR_dom_sf"/>
</dbReference>
<dbReference type="PANTHER" id="PTHR30562">
    <property type="entry name" value="UVRC/OXIDOREDUCTASE"/>
    <property type="match status" value="1"/>
</dbReference>
<comment type="subcellular location">
    <subcellularLocation>
        <location evidence="1 13">Cytoplasm</location>
    </subcellularLocation>
</comment>
<dbReference type="GO" id="GO:0005737">
    <property type="term" value="C:cytoplasm"/>
    <property type="evidence" value="ECO:0007669"/>
    <property type="project" value="UniProtKB-SubCell"/>
</dbReference>
<dbReference type="GO" id="GO:0009380">
    <property type="term" value="C:excinuclease repair complex"/>
    <property type="evidence" value="ECO:0007669"/>
    <property type="project" value="InterPro"/>
</dbReference>
<name>A0A1Q8TAD1_9GAMM</name>
<dbReference type="FunFam" id="4.10.860.10:FF:000002">
    <property type="entry name" value="UvrABC system protein C"/>
    <property type="match status" value="1"/>
</dbReference>
<dbReference type="SUPFAM" id="SSF46600">
    <property type="entry name" value="C-terminal UvrC-binding domain of UvrB"/>
    <property type="match status" value="1"/>
</dbReference>
<dbReference type="SMART" id="SM00465">
    <property type="entry name" value="GIYc"/>
    <property type="match status" value="1"/>
</dbReference>
<evidence type="ECO:0000313" key="18">
    <source>
        <dbReference type="EMBL" id="OLO10625.1"/>
    </source>
</evidence>
<dbReference type="PROSITE" id="PS50151">
    <property type="entry name" value="UVR"/>
    <property type="match status" value="1"/>
</dbReference>
<dbReference type="CDD" id="cd10434">
    <property type="entry name" value="GIY-YIG_UvrC_Cho"/>
    <property type="match status" value="1"/>
</dbReference>
<dbReference type="InterPro" id="IPR047296">
    <property type="entry name" value="GIY-YIG_UvrC_Cho"/>
</dbReference>
<dbReference type="InterPro" id="IPR001162">
    <property type="entry name" value="UvrC_RNase_H_dom"/>
</dbReference>
<evidence type="ECO:0000256" key="14">
    <source>
        <dbReference type="SAM" id="MobiDB-lite"/>
    </source>
</evidence>
<keyword evidence="2 13" id="KW-0963">Cytoplasm</keyword>
<keyword evidence="7 13" id="KW-0742">SOS response</keyword>
<dbReference type="Pfam" id="PF14520">
    <property type="entry name" value="HHH_5"/>
    <property type="match status" value="1"/>
</dbReference>
<comment type="similarity">
    <text evidence="9 13">Belongs to the UvrC family.</text>
</comment>
<dbReference type="PROSITE" id="PS50164">
    <property type="entry name" value="GIY_YIG"/>
    <property type="match status" value="1"/>
</dbReference>
<dbReference type="NCBIfam" id="NF001824">
    <property type="entry name" value="PRK00558.1-5"/>
    <property type="match status" value="1"/>
</dbReference>
<evidence type="ECO:0000256" key="13">
    <source>
        <dbReference type="HAMAP-Rule" id="MF_00203"/>
    </source>
</evidence>